<dbReference type="EMBL" id="MSPX01000003">
    <property type="protein sequence ID" value="OQP87440.1"/>
    <property type="molecule type" value="Genomic_DNA"/>
</dbReference>
<dbReference type="Gene3D" id="3.55.50.30">
    <property type="match status" value="1"/>
</dbReference>
<dbReference type="PIRSF" id="PIRSF018266">
    <property type="entry name" value="FecR"/>
    <property type="match status" value="1"/>
</dbReference>
<dbReference type="Pfam" id="PF16220">
    <property type="entry name" value="DUF4880"/>
    <property type="match status" value="1"/>
</dbReference>
<sequence>MPGKDATDAQRKRNREAADWILRNGDARRTEAQKRRFEAWLAADPENCRTYEAAERLMGDARRAIESDPDLSTAPLNARSRTRPVLLSLLLLAGAGAGFVALDGPMRLQADLISGTGEMPVVTLDDGSVVQLNASSALALDFSQTRRGVRLLRGQAFFQVAHDAGRPFSVEAGPTRVTALGTAFDVRYGQAETDVAVTENAVIIERADGQGASQRVTQGEQARIAEETGKAEVTPVDPLVALAWRRGQIALDNMPLSFVVEEMNRHRAGRIVIAGSALAERRVSGTIAVADTDAALAFLKQALGIRVTRLGPLIVIRS</sequence>
<dbReference type="InterPro" id="IPR012373">
    <property type="entry name" value="Ferrdict_sens_TM"/>
</dbReference>
<dbReference type="Proteomes" id="UP000192652">
    <property type="component" value="Unassembled WGS sequence"/>
</dbReference>
<evidence type="ECO:0000259" key="2">
    <source>
        <dbReference type="Pfam" id="PF04773"/>
    </source>
</evidence>
<name>A0ABX3PG03_9HYPH</name>
<comment type="caution">
    <text evidence="4">The sequence shown here is derived from an EMBL/GenBank/DDBJ whole genome shotgun (WGS) entry which is preliminary data.</text>
</comment>
<dbReference type="InterPro" id="IPR006860">
    <property type="entry name" value="FecR"/>
</dbReference>
<keyword evidence="1" id="KW-1133">Transmembrane helix</keyword>
<dbReference type="Gene3D" id="2.60.120.1440">
    <property type="match status" value="1"/>
</dbReference>
<protein>
    <submittedName>
        <fullName evidence="4">Iron dicitrate transport regulator FecR</fullName>
    </submittedName>
</protein>
<accession>A0ABX3PG03</accession>
<dbReference type="InterPro" id="IPR032623">
    <property type="entry name" value="FecR_N"/>
</dbReference>
<feature type="transmembrane region" description="Helical" evidence="1">
    <location>
        <begin position="85"/>
        <end position="102"/>
    </location>
</feature>
<evidence type="ECO:0000313" key="4">
    <source>
        <dbReference type="EMBL" id="OQP87440.1"/>
    </source>
</evidence>
<gene>
    <name evidence="4" type="ORF">BTR14_05775</name>
</gene>
<keyword evidence="5" id="KW-1185">Reference proteome</keyword>
<evidence type="ECO:0000259" key="3">
    <source>
        <dbReference type="Pfam" id="PF16220"/>
    </source>
</evidence>
<dbReference type="Pfam" id="PF04773">
    <property type="entry name" value="FecR"/>
    <property type="match status" value="1"/>
</dbReference>
<reference evidence="4 5" key="1">
    <citation type="journal article" date="2017" name="Antonie Van Leeuwenhoek">
        <title>Rhizobium rhizosphaerae sp. nov., a novel species isolated from rice rhizosphere.</title>
        <authorList>
            <person name="Zhao J.J."/>
            <person name="Zhang J."/>
            <person name="Zhang R.J."/>
            <person name="Zhang C.W."/>
            <person name="Yin H.Q."/>
            <person name="Zhang X.X."/>
        </authorList>
    </citation>
    <scope>NUCLEOTIDE SEQUENCE [LARGE SCALE GENOMIC DNA]</scope>
    <source>
        <strain evidence="4 5">RD15</strain>
    </source>
</reference>
<feature type="domain" description="FecR protein" evidence="2">
    <location>
        <begin position="112"/>
        <end position="202"/>
    </location>
</feature>
<dbReference type="RefSeq" id="WP_081174789.1">
    <property type="nucleotide sequence ID" value="NZ_MSPX01000003.1"/>
</dbReference>
<feature type="domain" description="FecR N-terminal" evidence="3">
    <location>
        <begin position="15"/>
        <end position="57"/>
    </location>
</feature>
<dbReference type="PANTHER" id="PTHR30273">
    <property type="entry name" value="PERIPLASMIC SIGNAL SENSOR AND SIGMA FACTOR ACTIVATOR FECR-RELATED"/>
    <property type="match status" value="1"/>
</dbReference>
<keyword evidence="1" id="KW-0812">Transmembrane</keyword>
<organism evidence="4 5">
    <name type="scientific">Xaviernesmea rhizosphaerae</name>
    <dbReference type="NCBI Taxonomy" id="1672749"/>
    <lineage>
        <taxon>Bacteria</taxon>
        <taxon>Pseudomonadati</taxon>
        <taxon>Pseudomonadota</taxon>
        <taxon>Alphaproteobacteria</taxon>
        <taxon>Hyphomicrobiales</taxon>
        <taxon>Rhizobiaceae</taxon>
        <taxon>Rhizobium/Agrobacterium group</taxon>
        <taxon>Xaviernesmea</taxon>
    </lineage>
</organism>
<evidence type="ECO:0000313" key="5">
    <source>
        <dbReference type="Proteomes" id="UP000192652"/>
    </source>
</evidence>
<proteinExistence type="predicted"/>
<evidence type="ECO:0000256" key="1">
    <source>
        <dbReference type="SAM" id="Phobius"/>
    </source>
</evidence>
<keyword evidence="1" id="KW-0472">Membrane</keyword>
<dbReference type="PANTHER" id="PTHR30273:SF2">
    <property type="entry name" value="PROTEIN FECR"/>
    <property type="match status" value="1"/>
</dbReference>